<evidence type="ECO:0000313" key="2">
    <source>
        <dbReference type="EMBL" id="KAG2882716.1"/>
    </source>
</evidence>
<dbReference type="Proteomes" id="UP000736787">
    <property type="component" value="Unassembled WGS sequence"/>
</dbReference>
<sequence length="71" mass="7302">MMGGESGKFSAAAAHERQGAHGPLPEGEGTGTVDALEVLLALYGCRGKIAAGTVCQREKVCCPELPDESGW</sequence>
<organism evidence="2 3">
    <name type="scientific">Phytophthora cactorum</name>
    <dbReference type="NCBI Taxonomy" id="29920"/>
    <lineage>
        <taxon>Eukaryota</taxon>
        <taxon>Sar</taxon>
        <taxon>Stramenopiles</taxon>
        <taxon>Oomycota</taxon>
        <taxon>Peronosporomycetes</taxon>
        <taxon>Peronosporales</taxon>
        <taxon>Peronosporaceae</taxon>
        <taxon>Phytophthora</taxon>
    </lineage>
</organism>
<proteinExistence type="predicted"/>
<name>A0A8T1AJK1_9STRA</name>
<dbReference type="AlphaFoldDB" id="A0A8T1AJK1"/>
<gene>
    <name evidence="2" type="ORF">PC117_g26169</name>
</gene>
<reference evidence="2" key="1">
    <citation type="submission" date="2018-10" db="EMBL/GenBank/DDBJ databases">
        <title>Effector identification in a new, highly contiguous assembly of the strawberry crown rot pathogen Phytophthora cactorum.</title>
        <authorList>
            <person name="Armitage A.D."/>
            <person name="Nellist C.F."/>
            <person name="Bates H."/>
            <person name="Vickerstaff R.J."/>
            <person name="Harrison R.J."/>
        </authorList>
    </citation>
    <scope>NUCLEOTIDE SEQUENCE</scope>
    <source>
        <strain evidence="2">4040</strain>
    </source>
</reference>
<evidence type="ECO:0000256" key="1">
    <source>
        <dbReference type="SAM" id="MobiDB-lite"/>
    </source>
</evidence>
<feature type="region of interest" description="Disordered" evidence="1">
    <location>
        <begin position="1"/>
        <end position="30"/>
    </location>
</feature>
<protein>
    <submittedName>
        <fullName evidence="2">Uncharacterized protein</fullName>
    </submittedName>
</protein>
<evidence type="ECO:0000313" key="3">
    <source>
        <dbReference type="Proteomes" id="UP000736787"/>
    </source>
</evidence>
<comment type="caution">
    <text evidence="2">The sequence shown here is derived from an EMBL/GenBank/DDBJ whole genome shotgun (WGS) entry which is preliminary data.</text>
</comment>
<dbReference type="EMBL" id="RCMK01002298">
    <property type="protein sequence ID" value="KAG2882716.1"/>
    <property type="molecule type" value="Genomic_DNA"/>
</dbReference>
<accession>A0A8T1AJK1</accession>